<keyword evidence="10" id="KW-0812">Transmembrane</keyword>
<evidence type="ECO:0000256" key="3">
    <source>
        <dbReference type="ARBA" id="ARBA00022630"/>
    </source>
</evidence>
<dbReference type="AlphaFoldDB" id="A0A6N7PMF1"/>
<dbReference type="PRINTS" id="PR00368">
    <property type="entry name" value="FADPNR"/>
</dbReference>
<sequence length="473" mass="51571">MKGASGRTGRPKHAPRRARFAQRRADEHGSPITFGEPGRSPKSRKEPVHVPHVVIVGGGFGGLYAAKALRNAPVRITLLDRKNHHLFQPLLYQVATAGLNPAEIAAPIRRVLRDQRNVQVLLAEVTGIDPDERTISSTAGTFGYDFLILATGASHSYFGHDDWEALAPGLKSLEDALEIRRRVLLAFEKAECCAPTPEERAAWLTFVIVGGGPTGVELAGTLAEVAHHTVANDFRVIDPTAARIVLLEGIDRVLPTYSELLSARAKRQLERLGVEVRTNAKVTGIDPEGVSIGEERLAAKTVLWAAGVRASPLGQWLGAPLDRAGRVKVTPDLSVPGHPEVFVIGDLAFLEQDGRPVPGLAPAAIQEARHTARNILRTMKGEPRRPFRYVDKGSLATIGRNAAVADLGRVELSGFVAWVAWILIHVFFLIGFRNRFLVLFEWAFSYLTYERAARLITGAPPSKVVLPEPASRR</sequence>
<feature type="compositionally biased region" description="Basic residues" evidence="9">
    <location>
        <begin position="9"/>
        <end position="22"/>
    </location>
</feature>
<dbReference type="RefSeq" id="WP_153820182.1">
    <property type="nucleotide sequence ID" value="NZ_WJIE01000004.1"/>
</dbReference>
<feature type="domain" description="External alternative NADH-ubiquinone oxidoreductase-like C-terminal" evidence="12">
    <location>
        <begin position="392"/>
        <end position="447"/>
    </location>
</feature>
<evidence type="ECO:0000256" key="5">
    <source>
        <dbReference type="ARBA" id="ARBA00022946"/>
    </source>
</evidence>
<evidence type="ECO:0000259" key="12">
    <source>
        <dbReference type="Pfam" id="PF22366"/>
    </source>
</evidence>
<reference evidence="13 14" key="1">
    <citation type="submission" date="2019-10" db="EMBL/GenBank/DDBJ databases">
        <title>A soil myxobacterium in the family Polyangiaceae.</title>
        <authorList>
            <person name="Li Y."/>
            <person name="Wang J."/>
        </authorList>
    </citation>
    <scope>NUCLEOTIDE SEQUENCE [LARGE SCALE GENOMIC DNA]</scope>
    <source>
        <strain evidence="13 14">DSM 14734</strain>
    </source>
</reference>
<evidence type="ECO:0000256" key="9">
    <source>
        <dbReference type="SAM" id="MobiDB-lite"/>
    </source>
</evidence>
<dbReference type="Proteomes" id="UP000440224">
    <property type="component" value="Unassembled WGS sequence"/>
</dbReference>
<feature type="domain" description="FAD/NAD(P)-binding" evidence="11">
    <location>
        <begin position="52"/>
        <end position="368"/>
    </location>
</feature>
<evidence type="ECO:0000256" key="7">
    <source>
        <dbReference type="ARBA" id="ARBA00023027"/>
    </source>
</evidence>
<evidence type="ECO:0000256" key="6">
    <source>
        <dbReference type="ARBA" id="ARBA00023002"/>
    </source>
</evidence>
<dbReference type="InterPro" id="IPR054585">
    <property type="entry name" value="NDH2-like_C"/>
</dbReference>
<keyword evidence="10" id="KW-1133">Transmembrane helix</keyword>
<organism evidence="13 14">
    <name type="scientific">Polyangium spumosum</name>
    <dbReference type="NCBI Taxonomy" id="889282"/>
    <lineage>
        <taxon>Bacteria</taxon>
        <taxon>Pseudomonadati</taxon>
        <taxon>Myxococcota</taxon>
        <taxon>Polyangia</taxon>
        <taxon>Polyangiales</taxon>
        <taxon>Polyangiaceae</taxon>
        <taxon>Polyangium</taxon>
    </lineage>
</organism>
<comment type="catalytic activity">
    <reaction evidence="8">
        <text>a quinone + NADH + H(+) = a quinol + NAD(+)</text>
        <dbReference type="Rhea" id="RHEA:46160"/>
        <dbReference type="ChEBI" id="CHEBI:15378"/>
        <dbReference type="ChEBI" id="CHEBI:24646"/>
        <dbReference type="ChEBI" id="CHEBI:57540"/>
        <dbReference type="ChEBI" id="CHEBI:57945"/>
        <dbReference type="ChEBI" id="CHEBI:132124"/>
        <dbReference type="EC" id="1.6.5.9"/>
    </reaction>
</comment>
<comment type="caution">
    <text evidence="13">The sequence shown here is derived from an EMBL/GenBank/DDBJ whole genome shotgun (WGS) entry which is preliminary data.</text>
</comment>
<feature type="region of interest" description="Disordered" evidence="9">
    <location>
        <begin position="1"/>
        <end position="46"/>
    </location>
</feature>
<dbReference type="Pfam" id="PF07992">
    <property type="entry name" value="Pyr_redox_2"/>
    <property type="match status" value="1"/>
</dbReference>
<gene>
    <name evidence="13" type="ORF">GF068_15580</name>
</gene>
<evidence type="ECO:0000256" key="1">
    <source>
        <dbReference type="ARBA" id="ARBA00005272"/>
    </source>
</evidence>
<evidence type="ECO:0000256" key="2">
    <source>
        <dbReference type="ARBA" id="ARBA00012637"/>
    </source>
</evidence>
<keyword evidence="4" id="KW-0274">FAD</keyword>
<dbReference type="EMBL" id="WJIE01000004">
    <property type="protein sequence ID" value="MRG93342.1"/>
    <property type="molecule type" value="Genomic_DNA"/>
</dbReference>
<evidence type="ECO:0000313" key="14">
    <source>
        <dbReference type="Proteomes" id="UP000440224"/>
    </source>
</evidence>
<evidence type="ECO:0000313" key="13">
    <source>
        <dbReference type="EMBL" id="MRG93342.1"/>
    </source>
</evidence>
<dbReference type="Gene3D" id="3.50.50.100">
    <property type="match status" value="1"/>
</dbReference>
<name>A0A6N7PMF1_9BACT</name>
<dbReference type="EC" id="1.6.5.9" evidence="2"/>
<evidence type="ECO:0000256" key="4">
    <source>
        <dbReference type="ARBA" id="ARBA00022827"/>
    </source>
</evidence>
<evidence type="ECO:0000256" key="10">
    <source>
        <dbReference type="SAM" id="Phobius"/>
    </source>
</evidence>
<feature type="transmembrane region" description="Helical" evidence="10">
    <location>
        <begin position="415"/>
        <end position="432"/>
    </location>
</feature>
<keyword evidence="5" id="KW-0809">Transit peptide</keyword>
<keyword evidence="7" id="KW-0520">NAD</keyword>
<evidence type="ECO:0000259" key="11">
    <source>
        <dbReference type="Pfam" id="PF07992"/>
    </source>
</evidence>
<keyword evidence="10" id="KW-0472">Membrane</keyword>
<dbReference type="OrthoDB" id="9781621at2"/>
<dbReference type="GO" id="GO:0050136">
    <property type="term" value="F:NADH dehydrogenase (quinone) (non-electrogenic) activity"/>
    <property type="evidence" value="ECO:0007669"/>
    <property type="project" value="UniProtKB-EC"/>
</dbReference>
<proteinExistence type="inferred from homology"/>
<protein>
    <recommendedName>
        <fullName evidence="2">NADH:ubiquinone reductase (non-electrogenic)</fullName>
        <ecNumber evidence="2">1.6.5.9</ecNumber>
    </recommendedName>
</protein>
<evidence type="ECO:0000256" key="8">
    <source>
        <dbReference type="ARBA" id="ARBA00047599"/>
    </source>
</evidence>
<comment type="similarity">
    <text evidence="1">Belongs to the NADH dehydrogenase family.</text>
</comment>
<keyword evidence="14" id="KW-1185">Reference proteome</keyword>
<keyword evidence="6" id="KW-0560">Oxidoreductase</keyword>
<keyword evidence="3" id="KW-0285">Flavoprotein</keyword>
<dbReference type="PANTHER" id="PTHR43706:SF47">
    <property type="entry name" value="EXTERNAL NADH-UBIQUINONE OXIDOREDUCTASE 1, MITOCHONDRIAL-RELATED"/>
    <property type="match status" value="1"/>
</dbReference>
<dbReference type="SUPFAM" id="SSF51905">
    <property type="entry name" value="FAD/NAD(P)-binding domain"/>
    <property type="match status" value="1"/>
</dbReference>
<dbReference type="InterPro" id="IPR045024">
    <property type="entry name" value="NDH-2"/>
</dbReference>
<dbReference type="PANTHER" id="PTHR43706">
    <property type="entry name" value="NADH DEHYDROGENASE"/>
    <property type="match status" value="1"/>
</dbReference>
<dbReference type="InterPro" id="IPR036188">
    <property type="entry name" value="FAD/NAD-bd_sf"/>
</dbReference>
<accession>A0A6N7PMF1</accession>
<dbReference type="Pfam" id="PF22366">
    <property type="entry name" value="NDH2_C"/>
    <property type="match status" value="1"/>
</dbReference>
<dbReference type="PRINTS" id="PR00411">
    <property type="entry name" value="PNDRDTASEI"/>
</dbReference>
<dbReference type="InterPro" id="IPR023753">
    <property type="entry name" value="FAD/NAD-binding_dom"/>
</dbReference>